<keyword evidence="4 7" id="KW-0808">Transferase</keyword>
<comment type="catalytic activity">
    <reaction evidence="7">
        <text>cytidine(1407) in 16S rRNA + S-adenosyl-L-methionine = 5-methylcytidine(1407) in 16S rRNA + S-adenosyl-L-homocysteine + H(+)</text>
        <dbReference type="Rhea" id="RHEA:42756"/>
        <dbReference type="Rhea" id="RHEA-COMP:10223"/>
        <dbReference type="Rhea" id="RHEA-COMP:10224"/>
        <dbReference type="ChEBI" id="CHEBI:15378"/>
        <dbReference type="ChEBI" id="CHEBI:57856"/>
        <dbReference type="ChEBI" id="CHEBI:59789"/>
        <dbReference type="ChEBI" id="CHEBI:74483"/>
        <dbReference type="ChEBI" id="CHEBI:82748"/>
        <dbReference type="EC" id="2.1.1.178"/>
    </reaction>
</comment>
<comment type="function">
    <text evidence="7">Specifically methylates the cytosine at position 1407 (m5C1407) of 16S rRNA.</text>
</comment>
<dbReference type="InterPro" id="IPR048457">
    <property type="entry name" value="YebU_pre-PUA_dom"/>
</dbReference>
<dbReference type="InterPro" id="IPR049560">
    <property type="entry name" value="MeTrfase_RsmB-F_NOP2_cat"/>
</dbReference>
<reference evidence="10" key="2">
    <citation type="submission" date="2020-09" db="EMBL/GenBank/DDBJ databases">
        <authorList>
            <person name="Sun Q."/>
            <person name="Zhou Y."/>
        </authorList>
    </citation>
    <scope>NUCLEOTIDE SEQUENCE</scope>
    <source>
        <strain evidence="10">CGMCC 1.7086</strain>
    </source>
</reference>
<reference evidence="10" key="1">
    <citation type="journal article" date="2014" name="Int. J. Syst. Evol. Microbiol.">
        <title>Complete genome sequence of Corynebacterium casei LMG S-19264T (=DSM 44701T), isolated from a smear-ripened cheese.</title>
        <authorList>
            <consortium name="US DOE Joint Genome Institute (JGI-PGF)"/>
            <person name="Walter F."/>
            <person name="Albersmeier A."/>
            <person name="Kalinowski J."/>
            <person name="Ruckert C."/>
        </authorList>
    </citation>
    <scope>NUCLEOTIDE SEQUENCE</scope>
    <source>
        <strain evidence="10">CGMCC 1.7086</strain>
    </source>
</reference>
<evidence type="ECO:0000256" key="8">
    <source>
        <dbReference type="PROSITE-ProRule" id="PRU01023"/>
    </source>
</evidence>
<accession>A0A917Z285</accession>
<evidence type="ECO:0000256" key="7">
    <source>
        <dbReference type="HAMAP-Rule" id="MF_01579"/>
    </source>
</evidence>
<comment type="caution">
    <text evidence="10">The sequence shown here is derived from an EMBL/GenBank/DDBJ whole genome shotgun (WGS) entry which is preliminary data.</text>
</comment>
<dbReference type="Pfam" id="PF13636">
    <property type="entry name" value="Methyltranf_PUA"/>
    <property type="match status" value="1"/>
</dbReference>
<feature type="binding site" evidence="7 8">
    <location>
        <position position="147"/>
    </location>
    <ligand>
        <name>S-adenosyl-L-methionine</name>
        <dbReference type="ChEBI" id="CHEBI:59789"/>
    </ligand>
</feature>
<keyword evidence="1 7" id="KW-0963">Cytoplasm</keyword>
<comment type="similarity">
    <text evidence="7 8">Belongs to the class I-like SAM-binding methyltransferase superfamily. RsmB/NOP family.</text>
</comment>
<dbReference type="NCBIfam" id="NF008898">
    <property type="entry name" value="PRK11933.1"/>
    <property type="match status" value="1"/>
</dbReference>
<protein>
    <recommendedName>
        <fullName evidence="7">Ribosomal RNA small subunit methyltransferase F</fullName>
        <ecNumber evidence="7">2.1.1.178</ecNumber>
    </recommendedName>
    <alternativeName>
        <fullName evidence="7">16S rRNA m5C1407 methyltransferase</fullName>
    </alternativeName>
    <alternativeName>
        <fullName evidence="7">rRNA (cytosine-C(5)-)-methyltransferase RsmF</fullName>
    </alternativeName>
</protein>
<dbReference type="InterPro" id="IPR011023">
    <property type="entry name" value="Nop2p"/>
</dbReference>
<keyword evidence="11" id="KW-1185">Reference proteome</keyword>
<dbReference type="EC" id="2.1.1.178" evidence="7"/>
<dbReference type="Pfam" id="PF21150">
    <property type="entry name" value="YebU_pre-PUA_dom"/>
    <property type="match status" value="1"/>
</dbReference>
<evidence type="ECO:0000259" key="9">
    <source>
        <dbReference type="PROSITE" id="PS51686"/>
    </source>
</evidence>
<name>A0A917Z285_9ALTE</name>
<sequence length="473" mass="52325">MNTLLPQAFIDKMAALLPSQQELDAFVNICHQGLRKSIRVNELKISVSAFRERMQAQGWQLTPIPWCEAGFWLTRPEEQENIQLGNTAEHLAGLFYIQEASSMLPPVALLEDLDPPDRVLDMAAAPGSKTTQISALMSNQGLLVANELSSSRLKVLSATIQRLGAANVAMSHFDGEVFGQWLPETFDAILLDAPCGGEGTVRKDPQAMQNWSEAALQAISAVQKRLIDSAFKALKPGGTLVYSTCTLSPEENQQVIAWLLEQYGNAVSVESLASLFKGAEQVVTPQGYLHVWPQRFDSEGFFVARLRKHRSVGDTETDKKAGNFPYQPASRKEQTALSDYLDKQFGLSLPQGFSLYVRDKDYWLFPEAFIELIGRFRFDRIGVKLATAHKHGFRLTHEAALALLPSDASPRVDLTLSQLSEFYQGRDLFCEGLPQGELLVCLDGHPVGLGKGIGQKLKNSLPRELVRDGLTLL</sequence>
<evidence type="ECO:0000256" key="2">
    <source>
        <dbReference type="ARBA" id="ARBA00022552"/>
    </source>
</evidence>
<dbReference type="PANTHER" id="PTHR22807:SF30">
    <property type="entry name" value="28S RRNA (CYTOSINE(4447)-C(5))-METHYLTRANSFERASE-RELATED"/>
    <property type="match status" value="1"/>
</dbReference>
<gene>
    <name evidence="7 10" type="primary">rsmF</name>
    <name evidence="10" type="ORF">GCM10010982_32830</name>
</gene>
<evidence type="ECO:0000256" key="3">
    <source>
        <dbReference type="ARBA" id="ARBA00022603"/>
    </source>
</evidence>
<dbReference type="PRINTS" id="PR02008">
    <property type="entry name" value="RCMTFAMILY"/>
</dbReference>
<evidence type="ECO:0000256" key="5">
    <source>
        <dbReference type="ARBA" id="ARBA00022691"/>
    </source>
</evidence>
<keyword evidence="6 7" id="KW-0694">RNA-binding</keyword>
<dbReference type="Pfam" id="PF17125">
    <property type="entry name" value="Methyltr_RsmF_N"/>
    <property type="match status" value="1"/>
</dbReference>
<organism evidence="10 11">
    <name type="scientific">Bowmanella pacifica</name>
    <dbReference type="NCBI Taxonomy" id="502051"/>
    <lineage>
        <taxon>Bacteria</taxon>
        <taxon>Pseudomonadati</taxon>
        <taxon>Pseudomonadota</taxon>
        <taxon>Gammaproteobacteria</taxon>
        <taxon>Alteromonadales</taxon>
        <taxon>Alteromonadaceae</taxon>
        <taxon>Bowmanella</taxon>
    </lineage>
</organism>
<keyword evidence="2 7" id="KW-0698">rRNA processing</keyword>
<evidence type="ECO:0000256" key="1">
    <source>
        <dbReference type="ARBA" id="ARBA00022490"/>
    </source>
</evidence>
<dbReference type="PANTHER" id="PTHR22807">
    <property type="entry name" value="NOP2 YEAST -RELATED NOL1/NOP2/FMU SUN DOMAIN-CONTAINING"/>
    <property type="match status" value="1"/>
</dbReference>
<dbReference type="Gene3D" id="3.10.450.720">
    <property type="match status" value="1"/>
</dbReference>
<dbReference type="AlphaFoldDB" id="A0A917Z285"/>
<dbReference type="EMBL" id="BMLS01000006">
    <property type="protein sequence ID" value="GGO73096.1"/>
    <property type="molecule type" value="Genomic_DNA"/>
</dbReference>
<proteinExistence type="inferred from homology"/>
<comment type="subcellular location">
    <subcellularLocation>
        <location evidence="7">Cytoplasm</location>
    </subcellularLocation>
</comment>
<dbReference type="CDD" id="cd02440">
    <property type="entry name" value="AdoMet_MTases"/>
    <property type="match status" value="1"/>
</dbReference>
<dbReference type="PROSITE" id="PS51686">
    <property type="entry name" value="SAM_MT_RSMB_NOP"/>
    <property type="match status" value="1"/>
</dbReference>
<dbReference type="RefSeq" id="WP_188697669.1">
    <property type="nucleotide sequence ID" value="NZ_BMLS01000006.1"/>
</dbReference>
<evidence type="ECO:0000313" key="11">
    <source>
        <dbReference type="Proteomes" id="UP000606935"/>
    </source>
</evidence>
<dbReference type="InterPro" id="IPR027391">
    <property type="entry name" value="Nol1_Nop2_Fmu_2"/>
</dbReference>
<feature type="active site" description="Nucleophile" evidence="7 8">
    <location>
        <position position="245"/>
    </location>
</feature>
<dbReference type="InterPro" id="IPR031341">
    <property type="entry name" value="Methyltr_RsmF_N"/>
</dbReference>
<feature type="binding site" evidence="7 8">
    <location>
        <begin position="123"/>
        <end position="129"/>
    </location>
    <ligand>
        <name>S-adenosyl-L-methionine</name>
        <dbReference type="ChEBI" id="CHEBI:59789"/>
    </ligand>
</feature>
<dbReference type="InterPro" id="IPR029063">
    <property type="entry name" value="SAM-dependent_MTases_sf"/>
</dbReference>
<dbReference type="InterPro" id="IPR023545">
    <property type="entry name" value="rRNA_ssu_MeTfrase_F"/>
</dbReference>
<dbReference type="Gene3D" id="3.40.50.150">
    <property type="entry name" value="Vaccinia Virus protein VP39"/>
    <property type="match status" value="1"/>
</dbReference>
<evidence type="ECO:0000256" key="4">
    <source>
        <dbReference type="ARBA" id="ARBA00022679"/>
    </source>
</evidence>
<feature type="domain" description="SAM-dependent MTase RsmB/NOP-type" evidence="9">
    <location>
        <begin position="26"/>
        <end position="309"/>
    </location>
</feature>
<dbReference type="HAMAP" id="MF_01579">
    <property type="entry name" value="16SrRNA_methyltr_F"/>
    <property type="match status" value="1"/>
</dbReference>
<dbReference type="GO" id="GO:0005737">
    <property type="term" value="C:cytoplasm"/>
    <property type="evidence" value="ECO:0007669"/>
    <property type="project" value="UniProtKB-SubCell"/>
</dbReference>
<dbReference type="GO" id="GO:0003723">
    <property type="term" value="F:RNA binding"/>
    <property type="evidence" value="ECO:0007669"/>
    <property type="project" value="UniProtKB-UniRule"/>
</dbReference>
<evidence type="ECO:0000313" key="10">
    <source>
        <dbReference type="EMBL" id="GGO73096.1"/>
    </source>
</evidence>
<dbReference type="NCBIfam" id="TIGR00446">
    <property type="entry name" value="nop2p"/>
    <property type="match status" value="1"/>
</dbReference>
<feature type="binding site" evidence="7 8">
    <location>
        <position position="174"/>
    </location>
    <ligand>
        <name>S-adenosyl-L-methionine</name>
        <dbReference type="ChEBI" id="CHEBI:59789"/>
    </ligand>
</feature>
<dbReference type="InterPro" id="IPR001678">
    <property type="entry name" value="MeTrfase_RsmB-F_NOP2_dom"/>
</dbReference>
<feature type="binding site" evidence="7 8">
    <location>
        <position position="192"/>
    </location>
    <ligand>
        <name>S-adenosyl-L-methionine</name>
        <dbReference type="ChEBI" id="CHEBI:59789"/>
    </ligand>
</feature>
<evidence type="ECO:0000256" key="6">
    <source>
        <dbReference type="ARBA" id="ARBA00022884"/>
    </source>
</evidence>
<dbReference type="SUPFAM" id="SSF53335">
    <property type="entry name" value="S-adenosyl-L-methionine-dependent methyltransferases"/>
    <property type="match status" value="1"/>
</dbReference>
<dbReference type="GO" id="GO:0009383">
    <property type="term" value="F:rRNA (cytosine-C5-)-methyltransferase activity"/>
    <property type="evidence" value="ECO:0007669"/>
    <property type="project" value="TreeGrafter"/>
</dbReference>
<dbReference type="InterPro" id="IPR023267">
    <property type="entry name" value="RCMT"/>
</dbReference>
<dbReference type="Pfam" id="PF01189">
    <property type="entry name" value="Methyltr_RsmB-F"/>
    <property type="match status" value="1"/>
</dbReference>
<dbReference type="GO" id="GO:0070475">
    <property type="term" value="P:rRNA base methylation"/>
    <property type="evidence" value="ECO:0007669"/>
    <property type="project" value="TreeGrafter"/>
</dbReference>
<keyword evidence="3 7" id="KW-0489">Methyltransferase</keyword>
<dbReference type="Proteomes" id="UP000606935">
    <property type="component" value="Unassembled WGS sequence"/>
</dbReference>
<keyword evidence="5 7" id="KW-0949">S-adenosyl-L-methionine</keyword>